<accession>A0AAV5VZ84</accession>
<feature type="region of interest" description="Disordered" evidence="2">
    <location>
        <begin position="15"/>
        <end position="40"/>
    </location>
</feature>
<feature type="region of interest" description="Disordered" evidence="2">
    <location>
        <begin position="53"/>
        <end position="89"/>
    </location>
</feature>
<dbReference type="AlphaFoldDB" id="A0AAV5VZ84"/>
<evidence type="ECO:0000256" key="2">
    <source>
        <dbReference type="SAM" id="MobiDB-lite"/>
    </source>
</evidence>
<dbReference type="Proteomes" id="UP001432322">
    <property type="component" value="Unassembled WGS sequence"/>
</dbReference>
<feature type="non-terminal residue" evidence="3">
    <location>
        <position position="387"/>
    </location>
</feature>
<comment type="caution">
    <text evidence="3">The sequence shown here is derived from an EMBL/GenBank/DDBJ whole genome shotgun (WGS) entry which is preliminary data.</text>
</comment>
<feature type="coiled-coil region" evidence="1">
    <location>
        <begin position="241"/>
        <end position="278"/>
    </location>
</feature>
<organism evidence="3 4">
    <name type="scientific">Pristionchus fissidentatus</name>
    <dbReference type="NCBI Taxonomy" id="1538716"/>
    <lineage>
        <taxon>Eukaryota</taxon>
        <taxon>Metazoa</taxon>
        <taxon>Ecdysozoa</taxon>
        <taxon>Nematoda</taxon>
        <taxon>Chromadorea</taxon>
        <taxon>Rhabditida</taxon>
        <taxon>Rhabditina</taxon>
        <taxon>Diplogasteromorpha</taxon>
        <taxon>Diplogasteroidea</taxon>
        <taxon>Neodiplogasteridae</taxon>
        <taxon>Pristionchus</taxon>
    </lineage>
</organism>
<evidence type="ECO:0000313" key="3">
    <source>
        <dbReference type="EMBL" id="GMT24907.1"/>
    </source>
</evidence>
<sequence length="387" mass="44204">DSDLLVNLERTTLASTENKKSIDYDHKDRLEGDFTANGVEETAEMESLAVQVPVPKNSLNQEGDLNCDENETNAHLESSSSNQKQLSEEQQKQLGEFLTLLRIFLKQARHDDLRSVIDDDSSLSLIERMKKAIVIAKEREAAMLHLKSSMSPSEAAELDKKETASLMSDREREEMYEEIKRAIKEGIMHDNSASSTTTETPVESITETNTVPERTTVASEETTTVASVEHTTREGRVRIRIRTLAEVLEEERIEKEQLEKEAERIRTAQEKISGAVKEEVEKEKESIMIPLRPLDDQEEIDENKIAFAHPSNLRFSGVKTFVTGEEKKMIPVKDIDSISVLQSRELARKQKSDELRYKLEESLARRAAMREAVRARNEHLRRRIEEE</sequence>
<protein>
    <submittedName>
        <fullName evidence="3">Uncharacterized protein</fullName>
    </submittedName>
</protein>
<feature type="compositionally biased region" description="Basic and acidic residues" evidence="2">
    <location>
        <begin position="17"/>
        <end position="32"/>
    </location>
</feature>
<feature type="non-terminal residue" evidence="3">
    <location>
        <position position="1"/>
    </location>
</feature>
<feature type="compositionally biased region" description="Low complexity" evidence="2">
    <location>
        <begin position="76"/>
        <end position="85"/>
    </location>
</feature>
<keyword evidence="4" id="KW-1185">Reference proteome</keyword>
<name>A0AAV5VZ84_9BILA</name>
<proteinExistence type="predicted"/>
<reference evidence="3" key="1">
    <citation type="submission" date="2023-10" db="EMBL/GenBank/DDBJ databases">
        <title>Genome assembly of Pristionchus species.</title>
        <authorList>
            <person name="Yoshida K."/>
            <person name="Sommer R.J."/>
        </authorList>
    </citation>
    <scope>NUCLEOTIDE SEQUENCE</scope>
    <source>
        <strain evidence="3">RS5133</strain>
    </source>
</reference>
<evidence type="ECO:0000313" key="4">
    <source>
        <dbReference type="Proteomes" id="UP001432322"/>
    </source>
</evidence>
<keyword evidence="1" id="KW-0175">Coiled coil</keyword>
<gene>
    <name evidence="3" type="ORF">PFISCL1PPCAC_16204</name>
</gene>
<evidence type="ECO:0000256" key="1">
    <source>
        <dbReference type="SAM" id="Coils"/>
    </source>
</evidence>
<dbReference type="EMBL" id="BTSY01000004">
    <property type="protein sequence ID" value="GMT24907.1"/>
    <property type="molecule type" value="Genomic_DNA"/>
</dbReference>